<dbReference type="Gene3D" id="3.30.2400.10">
    <property type="entry name" value="Major capsid protein gp5"/>
    <property type="match status" value="1"/>
</dbReference>
<dbReference type="RefSeq" id="WP_346056074.1">
    <property type="nucleotide sequence ID" value="NZ_BAABIB010000137.1"/>
</dbReference>
<evidence type="ECO:0000313" key="3">
    <source>
        <dbReference type="Proteomes" id="UP001500192"/>
    </source>
</evidence>
<gene>
    <name evidence="2" type="ORF">GCM10023214_66150</name>
</gene>
<feature type="coiled-coil region" evidence="1">
    <location>
        <begin position="9"/>
        <end position="65"/>
    </location>
</feature>
<comment type="caution">
    <text evidence="2">The sequence shown here is derived from an EMBL/GenBank/DDBJ whole genome shotgun (WGS) entry which is preliminary data.</text>
</comment>
<dbReference type="SUPFAM" id="SSF56563">
    <property type="entry name" value="Major capsid protein gp5"/>
    <property type="match status" value="1"/>
</dbReference>
<name>A0ABP8VJT7_9PSEU</name>
<reference evidence="3" key="1">
    <citation type="journal article" date="2019" name="Int. J. Syst. Evol. Microbiol.">
        <title>The Global Catalogue of Microorganisms (GCM) 10K type strain sequencing project: providing services to taxonomists for standard genome sequencing and annotation.</title>
        <authorList>
            <consortium name="The Broad Institute Genomics Platform"/>
            <consortium name="The Broad Institute Genome Sequencing Center for Infectious Disease"/>
            <person name="Wu L."/>
            <person name="Ma J."/>
        </authorList>
    </citation>
    <scope>NUCLEOTIDE SEQUENCE [LARGE SCALE GENOMIC DNA]</scope>
    <source>
        <strain evidence="3">JCM 18054</strain>
    </source>
</reference>
<evidence type="ECO:0008006" key="4">
    <source>
        <dbReference type="Google" id="ProtNLM"/>
    </source>
</evidence>
<accession>A0ABP8VJT7</accession>
<evidence type="ECO:0000256" key="1">
    <source>
        <dbReference type="SAM" id="Coils"/>
    </source>
</evidence>
<sequence>MLTMENPVLTAHRAQYEKLRAEIENVQWRSKAENRDLTEDELRQIEEKSEQLRNVADQIEYLVRNQERQNAVAAVATRIGMDTNGIPRDSAEWAPLGTSVPMPIAEDKPRLAHKIMPSREEMNELYRAVQDGRNLRFTVSAAQDAHTRAAITTTDTGTPAVALDYGRLREPRRLAIAAGIPTTDVAGVSEAVYPVFGSEGAADIVEEGALKPEYDDVSEGSATPQVISLWTDYSRQVSWTMPSFEIRLRQKLAARLCAREDQLLIGRVNATTGVQTYTAGTGESPVDSLLVAAGMVLSSDVGAEPNLVAINPADLVRLFGSSTGGFGESPEENLRLRLRGMDVYPTSAVAAGSAVVGAWDTCAQVVIGLQPTWTVDSLSQVKNNLITVLVEEALTLAIDEPTGFVKVTFATAE</sequence>
<evidence type="ECO:0000313" key="2">
    <source>
        <dbReference type="EMBL" id="GAA4664079.1"/>
    </source>
</evidence>
<protein>
    <recommendedName>
        <fullName evidence="4">Phage major capsid protein</fullName>
    </recommendedName>
</protein>
<keyword evidence="3" id="KW-1185">Reference proteome</keyword>
<proteinExistence type="predicted"/>
<keyword evidence="1" id="KW-0175">Coiled coil</keyword>
<dbReference type="Proteomes" id="UP001500192">
    <property type="component" value="Unassembled WGS sequence"/>
</dbReference>
<organism evidence="2 3">
    <name type="scientific">Amycolatopsis dongchuanensis</name>
    <dbReference type="NCBI Taxonomy" id="1070866"/>
    <lineage>
        <taxon>Bacteria</taxon>
        <taxon>Bacillati</taxon>
        <taxon>Actinomycetota</taxon>
        <taxon>Actinomycetes</taxon>
        <taxon>Pseudonocardiales</taxon>
        <taxon>Pseudonocardiaceae</taxon>
        <taxon>Amycolatopsis</taxon>
    </lineage>
</organism>
<dbReference type="Gene3D" id="3.30.2320.10">
    <property type="entry name" value="hypothetical protein PF0899 domain"/>
    <property type="match status" value="1"/>
</dbReference>
<dbReference type="EMBL" id="BAABIB010000137">
    <property type="protein sequence ID" value="GAA4664079.1"/>
    <property type="molecule type" value="Genomic_DNA"/>
</dbReference>